<protein>
    <submittedName>
        <fullName evidence="1">Uncharacterized protein</fullName>
    </submittedName>
</protein>
<keyword evidence="2" id="KW-1185">Reference proteome</keyword>
<name>A0A7S8EAS2_9CHLR</name>
<dbReference type="Proteomes" id="UP000594468">
    <property type="component" value="Chromosome"/>
</dbReference>
<evidence type="ECO:0000313" key="1">
    <source>
        <dbReference type="EMBL" id="QPC83501.1"/>
    </source>
</evidence>
<reference evidence="1 2" key="1">
    <citation type="submission" date="2020-02" db="EMBL/GenBank/DDBJ databases">
        <authorList>
            <person name="Zheng R.K."/>
            <person name="Sun C.M."/>
        </authorList>
    </citation>
    <scope>NUCLEOTIDE SEQUENCE [LARGE SCALE GENOMIC DNA]</scope>
    <source>
        <strain evidence="2">rifampicinis</strain>
    </source>
</reference>
<organism evidence="1 2">
    <name type="scientific">Phototrophicus methaneseepsis</name>
    <dbReference type="NCBI Taxonomy" id="2710758"/>
    <lineage>
        <taxon>Bacteria</taxon>
        <taxon>Bacillati</taxon>
        <taxon>Chloroflexota</taxon>
        <taxon>Candidatus Thermofontia</taxon>
        <taxon>Phototrophicales</taxon>
        <taxon>Phototrophicaceae</taxon>
        <taxon>Phototrophicus</taxon>
    </lineage>
</organism>
<dbReference type="KEGG" id="pmet:G4Y79_03715"/>
<evidence type="ECO:0000313" key="2">
    <source>
        <dbReference type="Proteomes" id="UP000594468"/>
    </source>
</evidence>
<dbReference type="RefSeq" id="WP_195171568.1">
    <property type="nucleotide sequence ID" value="NZ_CP062983.1"/>
</dbReference>
<gene>
    <name evidence="1" type="ORF">G4Y79_03715</name>
</gene>
<dbReference type="EMBL" id="CP062983">
    <property type="protein sequence ID" value="QPC83501.1"/>
    <property type="molecule type" value="Genomic_DNA"/>
</dbReference>
<dbReference type="AlphaFoldDB" id="A0A7S8EAS2"/>
<sequence length="82" mass="9367">MASIPQSTHIQNTYQYATSMLQAGKSPAAVKETLIANGLSDKRAQAILDNIHNLRRSSFYHFVRLHPLLHRVEVRLRGMMKH</sequence>
<proteinExistence type="predicted"/>
<accession>A0A7S8EAS2</accession>